<feature type="compositionally biased region" description="Low complexity" evidence="1">
    <location>
        <begin position="61"/>
        <end position="89"/>
    </location>
</feature>
<evidence type="ECO:0000313" key="2">
    <source>
        <dbReference type="EMBL" id="RPB10796.1"/>
    </source>
</evidence>
<dbReference type="InParanoid" id="A0A3N4KJQ4"/>
<gene>
    <name evidence="2" type="ORF">P167DRAFT_606949</name>
</gene>
<dbReference type="OrthoDB" id="5418203at2759"/>
<reference evidence="2 3" key="1">
    <citation type="journal article" date="2018" name="Nat. Ecol. Evol.">
        <title>Pezizomycetes genomes reveal the molecular basis of ectomycorrhizal truffle lifestyle.</title>
        <authorList>
            <person name="Murat C."/>
            <person name="Payen T."/>
            <person name="Noel B."/>
            <person name="Kuo A."/>
            <person name="Morin E."/>
            <person name="Chen J."/>
            <person name="Kohler A."/>
            <person name="Krizsan K."/>
            <person name="Balestrini R."/>
            <person name="Da Silva C."/>
            <person name="Montanini B."/>
            <person name="Hainaut M."/>
            <person name="Levati E."/>
            <person name="Barry K.W."/>
            <person name="Belfiori B."/>
            <person name="Cichocki N."/>
            <person name="Clum A."/>
            <person name="Dockter R.B."/>
            <person name="Fauchery L."/>
            <person name="Guy J."/>
            <person name="Iotti M."/>
            <person name="Le Tacon F."/>
            <person name="Lindquist E.A."/>
            <person name="Lipzen A."/>
            <person name="Malagnac F."/>
            <person name="Mello A."/>
            <person name="Molinier V."/>
            <person name="Miyauchi S."/>
            <person name="Poulain J."/>
            <person name="Riccioni C."/>
            <person name="Rubini A."/>
            <person name="Sitrit Y."/>
            <person name="Splivallo R."/>
            <person name="Traeger S."/>
            <person name="Wang M."/>
            <person name="Zifcakova L."/>
            <person name="Wipf D."/>
            <person name="Zambonelli A."/>
            <person name="Paolocci F."/>
            <person name="Nowrousian M."/>
            <person name="Ottonello S."/>
            <person name="Baldrian P."/>
            <person name="Spatafora J.W."/>
            <person name="Henrissat B."/>
            <person name="Nagy L.G."/>
            <person name="Aury J.M."/>
            <person name="Wincker P."/>
            <person name="Grigoriev I.V."/>
            <person name="Bonfante P."/>
            <person name="Martin F.M."/>
        </authorList>
    </citation>
    <scope>NUCLEOTIDE SEQUENCE [LARGE SCALE GENOMIC DNA]</scope>
    <source>
        <strain evidence="2 3">CCBAS932</strain>
    </source>
</reference>
<evidence type="ECO:0000313" key="3">
    <source>
        <dbReference type="Proteomes" id="UP000277580"/>
    </source>
</evidence>
<name>A0A3N4KJQ4_9PEZI</name>
<dbReference type="AlphaFoldDB" id="A0A3N4KJQ4"/>
<feature type="compositionally biased region" description="Pro residues" evidence="1">
    <location>
        <begin position="51"/>
        <end position="60"/>
    </location>
</feature>
<proteinExistence type="predicted"/>
<feature type="compositionally biased region" description="Acidic residues" evidence="1">
    <location>
        <begin position="33"/>
        <end position="46"/>
    </location>
</feature>
<feature type="compositionally biased region" description="Basic and acidic residues" evidence="1">
    <location>
        <begin position="134"/>
        <end position="171"/>
    </location>
</feature>
<sequence length="177" mass="19342">MSTELSDSLKKLSLAQSAKTPAQKKKKPVVADSWEDEEISDDEPVETPDKVPSPPPPTPTTPHSLGHSQDSSSVSSIASPRGSSSAPRDSYIETPDALSRDGSSASSERTVRPRTTDAVARRLIAGALGVKSKSTKEQREYDAAVRAAEKKKRDAEREKKKTEEAERERLRTSIWED</sequence>
<feature type="region of interest" description="Disordered" evidence="1">
    <location>
        <begin position="1"/>
        <end position="177"/>
    </location>
</feature>
<accession>A0A3N4KJQ4</accession>
<keyword evidence="3" id="KW-1185">Reference proteome</keyword>
<evidence type="ECO:0000256" key="1">
    <source>
        <dbReference type="SAM" id="MobiDB-lite"/>
    </source>
</evidence>
<dbReference type="EMBL" id="ML119140">
    <property type="protein sequence ID" value="RPB10796.1"/>
    <property type="molecule type" value="Genomic_DNA"/>
</dbReference>
<dbReference type="Proteomes" id="UP000277580">
    <property type="component" value="Unassembled WGS sequence"/>
</dbReference>
<organism evidence="2 3">
    <name type="scientific">Morchella conica CCBAS932</name>
    <dbReference type="NCBI Taxonomy" id="1392247"/>
    <lineage>
        <taxon>Eukaryota</taxon>
        <taxon>Fungi</taxon>
        <taxon>Dikarya</taxon>
        <taxon>Ascomycota</taxon>
        <taxon>Pezizomycotina</taxon>
        <taxon>Pezizomycetes</taxon>
        <taxon>Pezizales</taxon>
        <taxon>Morchellaceae</taxon>
        <taxon>Morchella</taxon>
    </lineage>
</organism>
<protein>
    <submittedName>
        <fullName evidence="2">Uncharacterized protein</fullName>
    </submittedName>
</protein>